<feature type="region of interest" description="Disordered" evidence="11">
    <location>
        <begin position="370"/>
        <end position="396"/>
    </location>
</feature>
<evidence type="ECO:0000256" key="5">
    <source>
        <dbReference type="ARBA" id="ARBA00022540"/>
    </source>
</evidence>
<evidence type="ECO:0000256" key="4">
    <source>
        <dbReference type="ARBA" id="ARBA00022490"/>
    </source>
</evidence>
<organism evidence="13 14">
    <name type="scientific">Scophthalmus maximus</name>
    <name type="common">Turbot</name>
    <name type="synonym">Psetta maxima</name>
    <dbReference type="NCBI Taxonomy" id="52904"/>
    <lineage>
        <taxon>Eukaryota</taxon>
        <taxon>Metazoa</taxon>
        <taxon>Chordata</taxon>
        <taxon>Craniata</taxon>
        <taxon>Vertebrata</taxon>
        <taxon>Euteleostomi</taxon>
        <taxon>Actinopterygii</taxon>
        <taxon>Neopterygii</taxon>
        <taxon>Teleostei</taxon>
        <taxon>Neoteleostei</taxon>
        <taxon>Acanthomorphata</taxon>
        <taxon>Carangaria</taxon>
        <taxon>Pleuronectiformes</taxon>
        <taxon>Pleuronectoidei</taxon>
        <taxon>Scophthalmidae</taxon>
        <taxon>Scophthalmus</taxon>
    </lineage>
</organism>
<dbReference type="SUPFAM" id="SSF51161">
    <property type="entry name" value="Trimeric LpxA-like enzymes"/>
    <property type="match status" value="1"/>
</dbReference>
<accession>A0A6A4TPW4</accession>
<evidence type="ECO:0000256" key="7">
    <source>
        <dbReference type="ARBA" id="ARBA00044144"/>
    </source>
</evidence>
<dbReference type="InterPro" id="IPR035543">
    <property type="entry name" value="eIF-2B_epsilon_N"/>
</dbReference>
<dbReference type="EMBL" id="VEVO01000001">
    <property type="protein sequence ID" value="KAF0047335.1"/>
    <property type="molecule type" value="Genomic_DNA"/>
</dbReference>
<dbReference type="InterPro" id="IPR016024">
    <property type="entry name" value="ARM-type_fold"/>
</dbReference>
<evidence type="ECO:0000313" key="13">
    <source>
        <dbReference type="EMBL" id="KAF0047335.1"/>
    </source>
</evidence>
<keyword evidence="5" id="KW-0396">Initiation factor</keyword>
<comment type="subunit">
    <text evidence="9">Component of the translation initiation factor 2B (eIF2B) complex which is a heterodecamer of two sets of five different subunits: alpha, beta, gamma, delta and epsilon. Subunits alpha, beta and delta comprise a regulatory subcomplex and subunits epsilon and gamma comprise a catalytic subcomplex. Within the complex, the hexameric regulatory complex resides at the center, with the two heterodimeric catalytic subcomplexes bound on opposite sides.</text>
</comment>
<feature type="region of interest" description="Disordered" evidence="11">
    <location>
        <begin position="880"/>
        <end position="904"/>
    </location>
</feature>
<protein>
    <recommendedName>
        <fullName evidence="7">Translation initiation factor eIF2B subunit epsilon</fullName>
    </recommendedName>
    <alternativeName>
        <fullName evidence="8">eIF2B GDP-GTP exchange factor subunit epsilon</fullName>
    </alternativeName>
</protein>
<name>A0A6A4TPW4_SCOMX</name>
<evidence type="ECO:0000256" key="8">
    <source>
        <dbReference type="ARBA" id="ARBA00044345"/>
    </source>
</evidence>
<dbReference type="InterPro" id="IPR044123">
    <property type="entry name" value="W2_eIF2B_epsilon"/>
</dbReference>
<feature type="compositionally biased region" description="Acidic residues" evidence="11">
    <location>
        <begin position="880"/>
        <end position="893"/>
    </location>
</feature>
<evidence type="ECO:0000259" key="12">
    <source>
        <dbReference type="PROSITE" id="PS51363"/>
    </source>
</evidence>
<dbReference type="PROSITE" id="PS51363">
    <property type="entry name" value="W2"/>
    <property type="match status" value="1"/>
</dbReference>
<dbReference type="InterPro" id="IPR029044">
    <property type="entry name" value="Nucleotide-diphossugar_trans"/>
</dbReference>
<keyword evidence="10" id="KW-0460">Magnesium</keyword>
<comment type="cofactor">
    <cofactor evidence="10">
        <name>Mg(2+)</name>
        <dbReference type="ChEBI" id="CHEBI:18420"/>
    </cofactor>
    <text evidence="10">Binds 2 magnesium ions per subunit.</text>
</comment>
<dbReference type="PANTHER" id="PTHR45887">
    <property type="entry name" value="TRANSLATION INITIATION FACTOR EIF-2B SUBUNIT EPSILON"/>
    <property type="match status" value="1"/>
</dbReference>
<dbReference type="GO" id="GO:0046872">
    <property type="term" value="F:metal ion binding"/>
    <property type="evidence" value="ECO:0007669"/>
    <property type="project" value="UniProtKB-KW"/>
</dbReference>
<dbReference type="InterPro" id="IPR036705">
    <property type="entry name" value="Ribosyl_crysJ1_sf"/>
</dbReference>
<evidence type="ECO:0000313" key="14">
    <source>
        <dbReference type="Proteomes" id="UP000438429"/>
    </source>
</evidence>
<comment type="similarity">
    <text evidence="2">Belongs to the eIF-2B gamma/epsilon subunits family.</text>
</comment>
<dbReference type="SUPFAM" id="SSF101478">
    <property type="entry name" value="ADP-ribosylglycohydrolase"/>
    <property type="match status" value="1"/>
</dbReference>
<dbReference type="Gene3D" id="1.10.4080.10">
    <property type="entry name" value="ADP-ribosylation/Crystallin J1"/>
    <property type="match status" value="1"/>
</dbReference>
<dbReference type="GO" id="GO:0003743">
    <property type="term" value="F:translation initiation factor activity"/>
    <property type="evidence" value="ECO:0007669"/>
    <property type="project" value="UniProtKB-KW"/>
</dbReference>
<dbReference type="Gene3D" id="1.25.40.180">
    <property type="match status" value="1"/>
</dbReference>
<comment type="subcellular location">
    <subcellularLocation>
        <location evidence="1">Cytoplasm</location>
        <location evidence="1">Cytosol</location>
    </subcellularLocation>
</comment>
<evidence type="ECO:0000256" key="3">
    <source>
        <dbReference type="ARBA" id="ARBA00010702"/>
    </source>
</evidence>
<dbReference type="InterPro" id="IPR011004">
    <property type="entry name" value="Trimer_LpxA-like_sf"/>
</dbReference>
<evidence type="ECO:0000256" key="9">
    <source>
        <dbReference type="ARBA" id="ARBA00046432"/>
    </source>
</evidence>
<evidence type="ECO:0000256" key="11">
    <source>
        <dbReference type="SAM" id="MobiDB-lite"/>
    </source>
</evidence>
<dbReference type="GO" id="GO:0005085">
    <property type="term" value="F:guanyl-nucleotide exchange factor activity"/>
    <property type="evidence" value="ECO:0007669"/>
    <property type="project" value="InterPro"/>
</dbReference>
<dbReference type="GO" id="GO:0031369">
    <property type="term" value="F:translation initiation factor binding"/>
    <property type="evidence" value="ECO:0007669"/>
    <property type="project" value="InterPro"/>
</dbReference>
<dbReference type="AlphaFoldDB" id="A0A6A4TPW4"/>
<dbReference type="Pfam" id="PF03747">
    <property type="entry name" value="ADP_ribosyl_GH"/>
    <property type="match status" value="1"/>
</dbReference>
<dbReference type="Pfam" id="PF00483">
    <property type="entry name" value="NTP_transferase"/>
    <property type="match status" value="1"/>
</dbReference>
<evidence type="ECO:0000256" key="1">
    <source>
        <dbReference type="ARBA" id="ARBA00004514"/>
    </source>
</evidence>
<dbReference type="CDD" id="cd11558">
    <property type="entry name" value="W2_eIF2B_epsilon"/>
    <property type="match status" value="1"/>
</dbReference>
<feature type="binding site" evidence="10">
    <location>
        <position position="341"/>
    </location>
    <ligand>
        <name>Mg(2+)</name>
        <dbReference type="ChEBI" id="CHEBI:18420"/>
        <label>1</label>
    </ligand>
</feature>
<dbReference type="SUPFAM" id="SSF48371">
    <property type="entry name" value="ARM repeat"/>
    <property type="match status" value="1"/>
</dbReference>
<dbReference type="CDD" id="cd05787">
    <property type="entry name" value="LbH_eIF2B_epsilon"/>
    <property type="match status" value="1"/>
</dbReference>
<dbReference type="InterPro" id="IPR056764">
    <property type="entry name" value="LbH_EIF2B3/5"/>
</dbReference>
<dbReference type="InterPro" id="IPR051956">
    <property type="entry name" value="eIF2B_epsilon"/>
</dbReference>
<dbReference type="Proteomes" id="UP000438429">
    <property type="component" value="Unassembled WGS sequence"/>
</dbReference>
<gene>
    <name evidence="13" type="ORF">F2P81_000968</name>
</gene>
<comment type="caution">
    <text evidence="13">The sequence shown here is derived from an EMBL/GenBank/DDBJ whole genome shotgun (WGS) entry which is preliminary data.</text>
</comment>
<dbReference type="PANTHER" id="PTHR45887:SF1">
    <property type="entry name" value="TRANSLATION INITIATION FACTOR EIF-2B SUBUNIT EPSILON"/>
    <property type="match status" value="1"/>
</dbReference>
<dbReference type="InterPro" id="IPR003307">
    <property type="entry name" value="W2_domain"/>
</dbReference>
<dbReference type="GO" id="GO:0005851">
    <property type="term" value="C:eukaryotic translation initiation factor 2B complex"/>
    <property type="evidence" value="ECO:0007669"/>
    <property type="project" value="TreeGrafter"/>
</dbReference>
<evidence type="ECO:0000256" key="10">
    <source>
        <dbReference type="PIRSR" id="PIRSR605502-1"/>
    </source>
</evidence>
<reference evidence="13 14" key="1">
    <citation type="submission" date="2019-06" db="EMBL/GenBank/DDBJ databases">
        <title>Draft genomes of female and male turbot (Scophthalmus maximus).</title>
        <authorList>
            <person name="Xu H."/>
            <person name="Xu X.-W."/>
            <person name="Shao C."/>
            <person name="Chen S."/>
        </authorList>
    </citation>
    <scope>NUCLEOTIDE SEQUENCE [LARGE SCALE GENOMIC DNA]</scope>
    <source>
        <strain evidence="13">Ysfricsl-2016a</strain>
        <tissue evidence="13">Blood</tissue>
    </source>
</reference>
<evidence type="ECO:0000256" key="2">
    <source>
        <dbReference type="ARBA" id="ARBA00007878"/>
    </source>
</evidence>
<keyword evidence="6" id="KW-0648">Protein biosynthesis</keyword>
<dbReference type="Pfam" id="PF02020">
    <property type="entry name" value="W2"/>
    <property type="match status" value="1"/>
</dbReference>
<feature type="domain" description="W2" evidence="12">
    <location>
        <begin position="815"/>
        <end position="996"/>
    </location>
</feature>
<dbReference type="FunFam" id="3.90.550.10:FF:000100">
    <property type="entry name" value="translation initiation factor eIF-2B subunit epsilon"/>
    <property type="match status" value="1"/>
</dbReference>
<dbReference type="Gene3D" id="3.90.550.10">
    <property type="entry name" value="Spore Coat Polysaccharide Biosynthesis Protein SpsA, Chain A"/>
    <property type="match status" value="1"/>
</dbReference>
<dbReference type="CDD" id="cd04197">
    <property type="entry name" value="eIF-2B_epsilon_N"/>
    <property type="match status" value="1"/>
</dbReference>
<dbReference type="InterPro" id="IPR005835">
    <property type="entry name" value="NTP_transferase_dom"/>
</dbReference>
<dbReference type="InterPro" id="IPR005502">
    <property type="entry name" value="Ribosyl_crysJ1"/>
</dbReference>
<dbReference type="SMART" id="SM00515">
    <property type="entry name" value="eIF5C"/>
    <property type="match status" value="1"/>
</dbReference>
<comment type="similarity">
    <text evidence="3">Belongs to the ADP-ribosylglycohydrolase family.</text>
</comment>
<proteinExistence type="inferred from homology"/>
<sequence>MGNWSRGTEGKRGWAKFDISIEEMGRLKTDEVEEDDAFAKNEEMKDDVMGRESKQSVLRPGLSVSSTQFEMASALANRAVGAIVGSAVADAAAQPLHWVYDLQKLQAILAQDPNPEFRSESANPFYRRQTGQQSCYGDQAYVLLESLSECGGLNLDDLKQRTLKFFGPGSEYDTPINDPYRERGGPRPQLPIEGPWRHASLKGFLKNVDAGKEETGCETDCQIDGITRLAPVVAFYAGQPDMLEKVEQAVRITQNNDECVAETLAAARLLEHFILNGPDPKAMDVVLDQLADKNRKQPQDLDRAVIGLPGAFQAALHGVLTAKHYEQAIRDTMSCGGCTCSRGSFIGACLGAQLCLTTVGQQQLSGVKHSVMAGKGGKQSRTGSSRKSAAEQEEEEQPLQAVLVADSFNRRFFPVTKDQPRALLPLGNVAMIDYTLEFLTSTGVQETFVFCCWMASKIKDHLLKSKWCRPTSPNTVHIITSEMYRSLGDVLRDVDTKNLVRSDFVLVYGDVVSNIDVSQALQEHRHRRKTEKNISVMTMIFKESSPGHRSRCEEDNVIVANDGKSQRILHYQKTQGLKRLQFPMNIFHSGSDEFEIRHDLLDCHISICSPQVAELFTDNFDYQTRNDFVRGLLVNEEILGNQIHMHVTKDGYGVRVSNLFMYDAVSSDLVRRWVYPLTPEANFADLEGRSCTYSRHNVYRGCGVSLGLGSQMVENVLIGYDTSIGANCHISNSVIGNNCTIGDNVNLNHAYIWNNVHIASNVVISQSVVCDEAEVKEGVTLNKQCVLAYNVVIGPNVSLQEGTVVSMHHPEEEEEDDDDKFLSDDAEVCQSKDKTKQKVFSPSEVGAEGQGYIWKASSLDDTEDEELPQCLWGLVLNPELESESEDSEPDGPDDPQIPSPEMDDDKVFKNYVKRAQDHLDCLSAFEEHFLEQESHWAAMVKVLMNMYQLEILEEEMILRWFSKGATTDKSRQLRKNQGLQKFIQWLEEAEESSEEEAE</sequence>
<keyword evidence="4" id="KW-0963">Cytoplasm</keyword>
<dbReference type="SUPFAM" id="SSF53448">
    <property type="entry name" value="Nucleotide-diphospho-sugar transferases"/>
    <property type="match status" value="1"/>
</dbReference>
<dbReference type="Gene3D" id="2.160.10.10">
    <property type="entry name" value="Hexapeptide repeat proteins"/>
    <property type="match status" value="1"/>
</dbReference>
<dbReference type="Pfam" id="PF25084">
    <property type="entry name" value="LbH_EIF2B"/>
    <property type="match status" value="1"/>
</dbReference>
<evidence type="ECO:0000256" key="6">
    <source>
        <dbReference type="ARBA" id="ARBA00022917"/>
    </source>
</evidence>
<keyword evidence="10" id="KW-0479">Metal-binding</keyword>
<dbReference type="GO" id="GO:0005829">
    <property type="term" value="C:cytosol"/>
    <property type="evidence" value="ECO:0007669"/>
    <property type="project" value="UniProtKB-SubCell"/>
</dbReference>